<dbReference type="AlphaFoldDB" id="A0A168LC86"/>
<dbReference type="EMBL" id="AMYB01000004">
    <property type="protein sequence ID" value="OAD03356.1"/>
    <property type="molecule type" value="Genomic_DNA"/>
</dbReference>
<reference evidence="1 2" key="1">
    <citation type="submission" date="2015-06" db="EMBL/GenBank/DDBJ databases">
        <title>Expansion of signal transduction pathways in fungi by whole-genome duplication.</title>
        <authorList>
            <consortium name="DOE Joint Genome Institute"/>
            <person name="Corrochano L.M."/>
            <person name="Kuo A."/>
            <person name="Marcet-Houben M."/>
            <person name="Polaino S."/>
            <person name="Salamov A."/>
            <person name="Villalobos J.M."/>
            <person name="Alvarez M.I."/>
            <person name="Avalos J."/>
            <person name="Benito E.P."/>
            <person name="Benoit I."/>
            <person name="Burger G."/>
            <person name="Camino L.P."/>
            <person name="Canovas D."/>
            <person name="Cerda-Olmedo E."/>
            <person name="Cheng J.-F."/>
            <person name="Dominguez A."/>
            <person name="Elias M."/>
            <person name="Eslava A.P."/>
            <person name="Glaser F."/>
            <person name="Grimwood J."/>
            <person name="Gutierrez G."/>
            <person name="Heitman J."/>
            <person name="Henrissat B."/>
            <person name="Iturriaga E.A."/>
            <person name="Lang B.F."/>
            <person name="Lavin J.L."/>
            <person name="Lee S."/>
            <person name="Li W."/>
            <person name="Lindquist E."/>
            <person name="Lopez-Garcia S."/>
            <person name="Luque E.M."/>
            <person name="Marcos A.T."/>
            <person name="Martin J."/>
            <person name="Mccluskey K."/>
            <person name="Medina H.R."/>
            <person name="Miralles-Duran A."/>
            <person name="Miyazaki A."/>
            <person name="Munoz-Torres E."/>
            <person name="Oguiza J.A."/>
            <person name="Ohm R."/>
            <person name="Olmedo M."/>
            <person name="Orejas M."/>
            <person name="Ortiz-Castellanos L."/>
            <person name="Pisabarro A.G."/>
            <person name="Rodriguez-Romero J."/>
            <person name="Ruiz-Herrera J."/>
            <person name="Ruiz-Vazquez R."/>
            <person name="Sanz C."/>
            <person name="Schackwitz W."/>
            <person name="Schmutz J."/>
            <person name="Shahriari M."/>
            <person name="Shelest E."/>
            <person name="Silva-Franco F."/>
            <person name="Soanes D."/>
            <person name="Syed K."/>
            <person name="Tagua V.G."/>
            <person name="Talbot N.J."/>
            <person name="Thon M."/>
            <person name="De Vries R.P."/>
            <person name="Wiebenga A."/>
            <person name="Yadav J.S."/>
            <person name="Braun E.L."/>
            <person name="Baker S."/>
            <person name="Garre V."/>
            <person name="Horwitz B."/>
            <person name="Torres-Martinez S."/>
            <person name="Idnurm A."/>
            <person name="Herrera-Estrella A."/>
            <person name="Gabaldon T."/>
            <person name="Grigoriev I.V."/>
        </authorList>
    </citation>
    <scope>NUCLEOTIDE SEQUENCE [LARGE SCALE GENOMIC DNA]</scope>
    <source>
        <strain evidence="1 2">CBS 277.49</strain>
    </source>
</reference>
<keyword evidence="2" id="KW-1185">Reference proteome</keyword>
<evidence type="ECO:0000313" key="2">
    <source>
        <dbReference type="Proteomes" id="UP000077051"/>
    </source>
</evidence>
<proteinExistence type="predicted"/>
<gene>
    <name evidence="1" type="ORF">MUCCIDRAFT_162926</name>
</gene>
<evidence type="ECO:0000313" key="1">
    <source>
        <dbReference type="EMBL" id="OAD03356.1"/>
    </source>
</evidence>
<accession>A0A168LC86</accession>
<comment type="caution">
    <text evidence="1">The sequence shown here is derived from an EMBL/GenBank/DDBJ whole genome shotgun (WGS) entry which is preliminary data.</text>
</comment>
<dbReference type="VEuPathDB" id="FungiDB:MUCCIDRAFT_162926"/>
<organism evidence="1 2">
    <name type="scientific">Mucor lusitanicus CBS 277.49</name>
    <dbReference type="NCBI Taxonomy" id="747725"/>
    <lineage>
        <taxon>Eukaryota</taxon>
        <taxon>Fungi</taxon>
        <taxon>Fungi incertae sedis</taxon>
        <taxon>Mucoromycota</taxon>
        <taxon>Mucoromycotina</taxon>
        <taxon>Mucoromycetes</taxon>
        <taxon>Mucorales</taxon>
        <taxon>Mucorineae</taxon>
        <taxon>Mucoraceae</taxon>
        <taxon>Mucor</taxon>
    </lineage>
</organism>
<dbReference type="Proteomes" id="UP000077051">
    <property type="component" value="Unassembled WGS sequence"/>
</dbReference>
<sequence length="340" mass="38876">MLGRRINLETNTRVSSFVYFLSQKSDRSRFVKYLTLNSYNNEEQPLEGIFVRLLKLVFTANMVELRGKFQGPVFEEMVRIKESSALPFDQLAVIPDPTTQGANLQTYYAAALAFQESLTELVINPSFALAPYFNSFVDRLGGFKCLTWLIIDRQPINAAQLHHILSKCHCLTTLSFNFIPDNEGHLPLNASESAEWIKFTSVKNEAPLEYVDLNSDNPCPDLVEYLVAKYPKIQDIRGQTMLEHMHSLDDSHSLFRMIKPLKKAPICNILFEFFSDLPNQRIESKLQADEGHSITVAEKLARGWKQVVLKDRHTFAKGELTGFRTTKFTKRLFGPYDSPI</sequence>
<name>A0A168LC86_MUCCL</name>
<protein>
    <submittedName>
        <fullName evidence="1">Uncharacterized protein</fullName>
    </submittedName>
</protein>